<organism evidence="12 13">
    <name type="scientific">Limimonas halophila</name>
    <dbReference type="NCBI Taxonomy" id="1082479"/>
    <lineage>
        <taxon>Bacteria</taxon>
        <taxon>Pseudomonadati</taxon>
        <taxon>Pseudomonadota</taxon>
        <taxon>Alphaproteobacteria</taxon>
        <taxon>Rhodospirillales</taxon>
        <taxon>Rhodovibrionaceae</taxon>
        <taxon>Limimonas</taxon>
    </lineage>
</organism>
<proteinExistence type="inferred from homology"/>
<dbReference type="Pfam" id="PF01257">
    <property type="entry name" value="2Fe-2S_thioredx"/>
    <property type="match status" value="1"/>
</dbReference>
<dbReference type="GO" id="GO:0031967">
    <property type="term" value="C:organelle envelope"/>
    <property type="evidence" value="ECO:0007669"/>
    <property type="project" value="UniProtKB-ARBA"/>
</dbReference>
<dbReference type="FunFam" id="1.10.10.1590:FF:000001">
    <property type="entry name" value="NADH-quinone oxidoreductase subunit E"/>
    <property type="match status" value="1"/>
</dbReference>
<dbReference type="RefSeq" id="WP_090018697.1">
    <property type="nucleotide sequence ID" value="NZ_FNCE01000002.1"/>
</dbReference>
<dbReference type="GO" id="GO:0022804">
    <property type="term" value="F:active transmembrane transporter activity"/>
    <property type="evidence" value="ECO:0007669"/>
    <property type="project" value="UniProtKB-ARBA"/>
</dbReference>
<keyword evidence="6 10" id="KW-0411">Iron-sulfur</keyword>
<dbReference type="InterPro" id="IPR041921">
    <property type="entry name" value="NuoE_N"/>
</dbReference>
<feature type="region of interest" description="Disordered" evidence="11">
    <location>
        <begin position="180"/>
        <end position="223"/>
    </location>
</feature>
<dbReference type="OrthoDB" id="9807941at2"/>
<dbReference type="Gene3D" id="1.10.10.1590">
    <property type="entry name" value="NADH-quinone oxidoreductase subunit E"/>
    <property type="match status" value="1"/>
</dbReference>
<dbReference type="InterPro" id="IPR036249">
    <property type="entry name" value="Thioredoxin-like_sf"/>
</dbReference>
<evidence type="ECO:0000256" key="9">
    <source>
        <dbReference type="ARBA" id="ARBA00047712"/>
    </source>
</evidence>
<name>A0A1G7N722_9PROT</name>
<evidence type="ECO:0000256" key="5">
    <source>
        <dbReference type="ARBA" id="ARBA00023004"/>
    </source>
</evidence>
<dbReference type="PIRSF" id="PIRSF000216">
    <property type="entry name" value="NADH_DH_24kDa"/>
    <property type="match status" value="1"/>
</dbReference>
<feature type="region of interest" description="Disordered" evidence="11">
    <location>
        <begin position="1"/>
        <end position="20"/>
    </location>
</feature>
<dbReference type="Proteomes" id="UP000199415">
    <property type="component" value="Unassembled WGS sequence"/>
</dbReference>
<dbReference type="GO" id="GO:0098662">
    <property type="term" value="P:inorganic cation transmembrane transport"/>
    <property type="evidence" value="ECO:0007669"/>
    <property type="project" value="UniProtKB-ARBA"/>
</dbReference>
<dbReference type="PROSITE" id="PS01099">
    <property type="entry name" value="COMPLEX1_24K"/>
    <property type="match status" value="1"/>
</dbReference>
<feature type="binding site" evidence="10">
    <location>
        <position position="144"/>
    </location>
    <ligand>
        <name>[2Fe-2S] cluster</name>
        <dbReference type="ChEBI" id="CHEBI:190135"/>
    </ligand>
</feature>
<keyword evidence="7" id="KW-0520">NAD</keyword>
<feature type="binding site" evidence="10">
    <location>
        <position position="103"/>
    </location>
    <ligand>
        <name>[2Fe-2S] cluster</name>
        <dbReference type="ChEBI" id="CHEBI:190135"/>
    </ligand>
</feature>
<keyword evidence="3 10" id="KW-0479">Metal-binding</keyword>
<dbReference type="NCBIfam" id="TIGR01958">
    <property type="entry name" value="nuoE_fam"/>
    <property type="match status" value="1"/>
</dbReference>
<dbReference type="GO" id="GO:1902494">
    <property type="term" value="C:catalytic complex"/>
    <property type="evidence" value="ECO:0007669"/>
    <property type="project" value="UniProtKB-ARBA"/>
</dbReference>
<comment type="similarity">
    <text evidence="1">Belongs to the complex I 24 kDa subunit family.</text>
</comment>
<feature type="compositionally biased region" description="Basic and acidic residues" evidence="11">
    <location>
        <begin position="207"/>
        <end position="223"/>
    </location>
</feature>
<evidence type="ECO:0000313" key="13">
    <source>
        <dbReference type="Proteomes" id="UP000199415"/>
    </source>
</evidence>
<comment type="cofactor">
    <cofactor evidence="10">
        <name>[2Fe-2S] cluster</name>
        <dbReference type="ChEBI" id="CHEBI:190135"/>
    </cofactor>
    <text evidence="10">Binds 1 [2Fe-2S] cluster.</text>
</comment>
<sequence length="243" mass="27067">MSVTTHPKVSTHRQPEPGNFAFTDEEWAEAEKHLAKYPPHHKASAVLPLLWICQRKLGGYLTHSAIEYVAQVLEMAPVRVHEVAHFYSMFNHEYPGQYFIQVCRTTPCMVRGADDLTEMLKRKLGVDLGEVTEDGLFSVREVECLGACCNAPMVQINDWYCEDLTPDRLEKVIDDLRAGRPVQRGSQAGRVTSEPATGPTTLTEVDEAGHPDYPFREGAEAEPAEVRIAREQAESGEQSGGDT</sequence>
<dbReference type="InterPro" id="IPR042128">
    <property type="entry name" value="NuoE_dom"/>
</dbReference>
<feature type="compositionally biased region" description="Polar residues" evidence="11">
    <location>
        <begin position="184"/>
        <end position="203"/>
    </location>
</feature>
<keyword evidence="5 10" id="KW-0408">Iron</keyword>
<dbReference type="PANTHER" id="PTHR10371:SF3">
    <property type="entry name" value="NADH DEHYDROGENASE [UBIQUINONE] FLAVOPROTEIN 2, MITOCHONDRIAL"/>
    <property type="match status" value="1"/>
</dbReference>
<keyword evidence="4" id="KW-1278">Translocase</keyword>
<gene>
    <name evidence="12" type="ORF">SAMN05216241_10247</name>
</gene>
<accession>A0A1G7N722</accession>
<dbReference type="GO" id="GO:0046872">
    <property type="term" value="F:metal ion binding"/>
    <property type="evidence" value="ECO:0007669"/>
    <property type="project" value="UniProtKB-KW"/>
</dbReference>
<dbReference type="GO" id="GO:0003954">
    <property type="term" value="F:NADH dehydrogenase activity"/>
    <property type="evidence" value="ECO:0007669"/>
    <property type="project" value="TreeGrafter"/>
</dbReference>
<dbReference type="PANTHER" id="PTHR10371">
    <property type="entry name" value="NADH DEHYDROGENASE UBIQUINONE FLAVOPROTEIN 2, MITOCHONDRIAL"/>
    <property type="match status" value="1"/>
</dbReference>
<evidence type="ECO:0000256" key="7">
    <source>
        <dbReference type="ARBA" id="ARBA00023027"/>
    </source>
</evidence>
<dbReference type="GO" id="GO:0008324">
    <property type="term" value="F:monoatomic cation transmembrane transporter activity"/>
    <property type="evidence" value="ECO:0007669"/>
    <property type="project" value="UniProtKB-ARBA"/>
</dbReference>
<evidence type="ECO:0000256" key="8">
    <source>
        <dbReference type="ARBA" id="ARBA00034078"/>
    </source>
</evidence>
<evidence type="ECO:0000256" key="2">
    <source>
        <dbReference type="ARBA" id="ARBA00022714"/>
    </source>
</evidence>
<dbReference type="STRING" id="1082479.SAMN05216241_10247"/>
<dbReference type="AlphaFoldDB" id="A0A1G7N722"/>
<dbReference type="GO" id="GO:0031090">
    <property type="term" value="C:organelle membrane"/>
    <property type="evidence" value="ECO:0007669"/>
    <property type="project" value="UniProtKB-ARBA"/>
</dbReference>
<keyword evidence="2 10" id="KW-0001">2Fe-2S</keyword>
<evidence type="ECO:0000256" key="4">
    <source>
        <dbReference type="ARBA" id="ARBA00022967"/>
    </source>
</evidence>
<keyword evidence="13" id="KW-1185">Reference proteome</keyword>
<protein>
    <submittedName>
        <fullName evidence="12">NADH dehydrogenase subunit E</fullName>
    </submittedName>
</protein>
<evidence type="ECO:0000256" key="10">
    <source>
        <dbReference type="PIRSR" id="PIRSR000216-1"/>
    </source>
</evidence>
<comment type="cofactor">
    <cofactor evidence="8">
        <name>[2Fe-2S] cluster</name>
        <dbReference type="ChEBI" id="CHEBI:190135"/>
    </cofactor>
</comment>
<feature type="binding site" evidence="10">
    <location>
        <position position="108"/>
    </location>
    <ligand>
        <name>[2Fe-2S] cluster</name>
        <dbReference type="ChEBI" id="CHEBI:190135"/>
    </ligand>
</feature>
<dbReference type="Gene3D" id="3.40.30.10">
    <property type="entry name" value="Glutaredoxin"/>
    <property type="match status" value="1"/>
</dbReference>
<reference evidence="12 13" key="1">
    <citation type="submission" date="2016-10" db="EMBL/GenBank/DDBJ databases">
        <authorList>
            <person name="de Groot N.N."/>
        </authorList>
    </citation>
    <scope>NUCLEOTIDE SEQUENCE [LARGE SCALE GENOMIC DNA]</scope>
    <source>
        <strain evidence="12 13">DSM 25584</strain>
    </source>
</reference>
<feature type="binding site" evidence="10">
    <location>
        <position position="148"/>
    </location>
    <ligand>
        <name>[2Fe-2S] cluster</name>
        <dbReference type="ChEBI" id="CHEBI:190135"/>
    </ligand>
</feature>
<dbReference type="SUPFAM" id="SSF52833">
    <property type="entry name" value="Thioredoxin-like"/>
    <property type="match status" value="1"/>
</dbReference>
<dbReference type="InterPro" id="IPR002023">
    <property type="entry name" value="NuoE-like"/>
</dbReference>
<dbReference type="GO" id="GO:0051537">
    <property type="term" value="F:2 iron, 2 sulfur cluster binding"/>
    <property type="evidence" value="ECO:0007669"/>
    <property type="project" value="UniProtKB-KW"/>
</dbReference>
<evidence type="ECO:0000256" key="3">
    <source>
        <dbReference type="ARBA" id="ARBA00022723"/>
    </source>
</evidence>
<evidence type="ECO:0000256" key="6">
    <source>
        <dbReference type="ARBA" id="ARBA00023014"/>
    </source>
</evidence>
<dbReference type="EMBL" id="FNCE01000002">
    <property type="protein sequence ID" value="SDF69742.1"/>
    <property type="molecule type" value="Genomic_DNA"/>
</dbReference>
<dbReference type="FunFam" id="3.40.30.10:FF:000022">
    <property type="entry name" value="NADH dehydrogenase flavoprotein 2, mitochondrial"/>
    <property type="match status" value="1"/>
</dbReference>
<evidence type="ECO:0000256" key="1">
    <source>
        <dbReference type="ARBA" id="ARBA00010643"/>
    </source>
</evidence>
<dbReference type="GO" id="GO:0098796">
    <property type="term" value="C:membrane protein complex"/>
    <property type="evidence" value="ECO:0007669"/>
    <property type="project" value="UniProtKB-ARBA"/>
</dbReference>
<evidence type="ECO:0000313" key="12">
    <source>
        <dbReference type="EMBL" id="SDF69742.1"/>
    </source>
</evidence>
<evidence type="ECO:0000256" key="11">
    <source>
        <dbReference type="SAM" id="MobiDB-lite"/>
    </source>
</evidence>
<dbReference type="GO" id="GO:0022890">
    <property type="term" value="F:inorganic cation transmembrane transporter activity"/>
    <property type="evidence" value="ECO:0007669"/>
    <property type="project" value="UniProtKB-ARBA"/>
</dbReference>
<dbReference type="CDD" id="cd03064">
    <property type="entry name" value="TRX_Fd_NuoE"/>
    <property type="match status" value="1"/>
</dbReference>
<comment type="catalytic activity">
    <reaction evidence="9">
        <text>a quinone + NADH + 5 H(+)(in) = a quinol + NAD(+) + 4 H(+)(out)</text>
        <dbReference type="Rhea" id="RHEA:57888"/>
        <dbReference type="ChEBI" id="CHEBI:15378"/>
        <dbReference type="ChEBI" id="CHEBI:24646"/>
        <dbReference type="ChEBI" id="CHEBI:57540"/>
        <dbReference type="ChEBI" id="CHEBI:57945"/>
        <dbReference type="ChEBI" id="CHEBI:132124"/>
    </reaction>
</comment>